<organism evidence="2 3">
    <name type="scientific">Exidia glandulosa HHB12029</name>
    <dbReference type="NCBI Taxonomy" id="1314781"/>
    <lineage>
        <taxon>Eukaryota</taxon>
        <taxon>Fungi</taxon>
        <taxon>Dikarya</taxon>
        <taxon>Basidiomycota</taxon>
        <taxon>Agaricomycotina</taxon>
        <taxon>Agaricomycetes</taxon>
        <taxon>Auriculariales</taxon>
        <taxon>Exidiaceae</taxon>
        <taxon>Exidia</taxon>
    </lineage>
</organism>
<gene>
    <name evidence="2" type="ORF">EXIGLDRAFT_240750</name>
</gene>
<accession>A0A165Q6J8</accession>
<reference evidence="2 3" key="1">
    <citation type="journal article" date="2016" name="Mol. Biol. Evol.">
        <title>Comparative Genomics of Early-Diverging Mushroom-Forming Fungi Provides Insights into the Origins of Lignocellulose Decay Capabilities.</title>
        <authorList>
            <person name="Nagy L.G."/>
            <person name="Riley R."/>
            <person name="Tritt A."/>
            <person name="Adam C."/>
            <person name="Daum C."/>
            <person name="Floudas D."/>
            <person name="Sun H."/>
            <person name="Yadav J.S."/>
            <person name="Pangilinan J."/>
            <person name="Larsson K.H."/>
            <person name="Matsuura K."/>
            <person name="Barry K."/>
            <person name="Labutti K."/>
            <person name="Kuo R."/>
            <person name="Ohm R.A."/>
            <person name="Bhattacharya S.S."/>
            <person name="Shirouzu T."/>
            <person name="Yoshinaga Y."/>
            <person name="Martin F.M."/>
            <person name="Grigoriev I.V."/>
            <person name="Hibbett D.S."/>
        </authorList>
    </citation>
    <scope>NUCLEOTIDE SEQUENCE [LARGE SCALE GENOMIC DNA]</scope>
    <source>
        <strain evidence="2 3">HHB12029</strain>
    </source>
</reference>
<keyword evidence="1" id="KW-0732">Signal</keyword>
<sequence>MLPHGLLLLLAAALAAADDALDAGHVARTTLGLHLGLTPRPPAARDSVPRGNDDSHSYVTMARQSRLYRIPPAGRELVRLVYALCAQPHPSQLEEHDLLDRWLNPQSRRTLPSKVNVQLHPARPDESLDALERRIRTHERLYDDNSLPIYPHWLSLGKHGWGAWEGELQHGAIVSVDVDESWIEYADEEDEPIEVRFAESPVDAHFDFEIERLPSISRRAEPQKPFNATAPLRIPVLGDTTTTQAIIFSPPFTAAPSPQEQGLSTQYPNYSLPLINPSLDQLHPPANDSLPDWHLEIEHTVAFERRTGEAAIPHRLALEARGSCIARRAVQKRQHIGPTFSSKEQDVTANVTLALRGTDGWRLQWIIEGLLPGLNYTAYIMTADNLLGPIYFATKNGTFPRNNASITRS</sequence>
<evidence type="ECO:0000313" key="2">
    <source>
        <dbReference type="EMBL" id="KZW03158.1"/>
    </source>
</evidence>
<dbReference type="Proteomes" id="UP000077266">
    <property type="component" value="Unassembled WGS sequence"/>
</dbReference>
<dbReference type="EMBL" id="KV425884">
    <property type="protein sequence ID" value="KZW03158.1"/>
    <property type="molecule type" value="Genomic_DNA"/>
</dbReference>
<evidence type="ECO:0000313" key="3">
    <source>
        <dbReference type="Proteomes" id="UP000077266"/>
    </source>
</evidence>
<proteinExistence type="predicted"/>
<dbReference type="OrthoDB" id="5405745at2759"/>
<feature type="signal peptide" evidence="1">
    <location>
        <begin position="1"/>
        <end position="17"/>
    </location>
</feature>
<evidence type="ECO:0008006" key="4">
    <source>
        <dbReference type="Google" id="ProtNLM"/>
    </source>
</evidence>
<dbReference type="STRING" id="1314781.A0A165Q6J8"/>
<evidence type="ECO:0000256" key="1">
    <source>
        <dbReference type="SAM" id="SignalP"/>
    </source>
</evidence>
<dbReference type="InParanoid" id="A0A165Q6J8"/>
<dbReference type="AlphaFoldDB" id="A0A165Q6J8"/>
<keyword evidence="3" id="KW-1185">Reference proteome</keyword>
<name>A0A165Q6J8_EXIGL</name>
<feature type="chain" id="PRO_5007864606" description="Protein PBN1" evidence="1">
    <location>
        <begin position="18"/>
        <end position="409"/>
    </location>
</feature>
<protein>
    <recommendedName>
        <fullName evidence="4">Protein PBN1</fullName>
    </recommendedName>
</protein>